<keyword evidence="3" id="KW-1185">Reference proteome</keyword>
<proteinExistence type="predicted"/>
<dbReference type="InterPro" id="IPR012336">
    <property type="entry name" value="Thioredoxin-like_fold"/>
</dbReference>
<reference evidence="2 3" key="1">
    <citation type="submission" date="2021-01" db="EMBL/GenBank/DDBJ databases">
        <title>C459-1 draft genome sequence.</title>
        <authorList>
            <person name="Zhang X.-F."/>
        </authorList>
    </citation>
    <scope>NUCLEOTIDE SEQUENCE [LARGE SCALE GENOMIC DNA]</scope>
    <source>
        <strain evidence="3">C459-1</strain>
    </source>
</reference>
<dbReference type="Proteomes" id="UP000625283">
    <property type="component" value="Unassembled WGS sequence"/>
</dbReference>
<organism evidence="2 3">
    <name type="scientific">Sphingobacterium faecale</name>
    <dbReference type="NCBI Taxonomy" id="2803775"/>
    <lineage>
        <taxon>Bacteria</taxon>
        <taxon>Pseudomonadati</taxon>
        <taxon>Bacteroidota</taxon>
        <taxon>Sphingobacteriia</taxon>
        <taxon>Sphingobacteriales</taxon>
        <taxon>Sphingobacteriaceae</taxon>
        <taxon>Sphingobacterium</taxon>
    </lineage>
</organism>
<evidence type="ECO:0000259" key="1">
    <source>
        <dbReference type="PROSITE" id="PS51352"/>
    </source>
</evidence>
<evidence type="ECO:0000313" key="3">
    <source>
        <dbReference type="Proteomes" id="UP000625283"/>
    </source>
</evidence>
<dbReference type="PROSITE" id="PS51352">
    <property type="entry name" value="THIOREDOXIN_2"/>
    <property type="match status" value="1"/>
</dbReference>
<name>A0ABS1R258_9SPHI</name>
<feature type="domain" description="Thioredoxin" evidence="1">
    <location>
        <begin position="14"/>
        <end position="147"/>
    </location>
</feature>
<gene>
    <name evidence="2" type="ORF">JKG61_07235</name>
</gene>
<dbReference type="InterPro" id="IPR013766">
    <property type="entry name" value="Thioredoxin_domain"/>
</dbReference>
<protein>
    <submittedName>
        <fullName evidence="2">Thioredoxin family protein</fullName>
    </submittedName>
</protein>
<comment type="caution">
    <text evidence="2">The sequence shown here is derived from an EMBL/GenBank/DDBJ whole genome shotgun (WGS) entry which is preliminary data.</text>
</comment>
<dbReference type="Gene3D" id="3.40.30.10">
    <property type="entry name" value="Glutaredoxin"/>
    <property type="match status" value="1"/>
</dbReference>
<dbReference type="RefSeq" id="WP_202102294.1">
    <property type="nucleotide sequence ID" value="NZ_JAERTY010000003.1"/>
</dbReference>
<accession>A0ABS1R258</accession>
<dbReference type="Pfam" id="PF13098">
    <property type="entry name" value="Thioredoxin_2"/>
    <property type="match status" value="1"/>
</dbReference>
<dbReference type="SUPFAM" id="SSF52833">
    <property type="entry name" value="Thioredoxin-like"/>
    <property type="match status" value="1"/>
</dbReference>
<evidence type="ECO:0000313" key="2">
    <source>
        <dbReference type="EMBL" id="MBL1408540.1"/>
    </source>
</evidence>
<dbReference type="EMBL" id="JAERTY010000003">
    <property type="protein sequence ID" value="MBL1408540.1"/>
    <property type="molecule type" value="Genomic_DNA"/>
</dbReference>
<dbReference type="InterPro" id="IPR036249">
    <property type="entry name" value="Thioredoxin-like_sf"/>
</dbReference>
<sequence>MRNLLTLLFIIPFLGIGQQKGIHFEHNSNWEQIKAKAKAENKHIFVDCFTTWCGPCIWMAENVFPQEKVGAFFNSNFINLKLQMDQTKKDSEEVKSWYEEAARFGKDYNVRAYPTFLVFSPDGELVHRMVGGGEADAFISRANEGLHPETQYVTLIKKFEANPKDPEIAKRLATAAQSAYDQAMASKAIEAFVSSIEVDDFLTADNIDLLLQGATSSESTCYDIIKNNMQRVDELLIENNKTQSSNDILARVLANELIRPKMASGASGPVDFVAIQKEIEKDHPYVSMKSSIAMSKVQYYAREKNWPAFKDAVNEFLSMNARGIAADMLNSFAWTIFENCDDDACIKSALDWSKKSLESGEQAMFIDTYANLLYKSGNKSNAIKWQEKALMLASEGEKENYQITLDKMKSGQPTWK</sequence>